<accession>A0ABV6X126</accession>
<name>A0ABV6X126_9ACTN</name>
<protein>
    <submittedName>
        <fullName evidence="6">JmjC domain-containing protein</fullName>
    </submittedName>
</protein>
<dbReference type="SUPFAM" id="SSF51197">
    <property type="entry name" value="Clavaminate synthase-like"/>
    <property type="match status" value="1"/>
</dbReference>
<dbReference type="PANTHER" id="PTHR13096:SF8">
    <property type="entry name" value="RIBOSOMAL OXYGENASE 1"/>
    <property type="match status" value="1"/>
</dbReference>
<evidence type="ECO:0000313" key="7">
    <source>
        <dbReference type="Proteomes" id="UP001592530"/>
    </source>
</evidence>
<dbReference type="Proteomes" id="UP001592530">
    <property type="component" value="Unassembled WGS sequence"/>
</dbReference>
<evidence type="ECO:0000259" key="5">
    <source>
        <dbReference type="PROSITE" id="PS51184"/>
    </source>
</evidence>
<dbReference type="SMART" id="SM00558">
    <property type="entry name" value="JmjC"/>
    <property type="match status" value="1"/>
</dbReference>
<evidence type="ECO:0000256" key="2">
    <source>
        <dbReference type="ARBA" id="ARBA00022723"/>
    </source>
</evidence>
<evidence type="ECO:0000256" key="3">
    <source>
        <dbReference type="ARBA" id="ARBA00023004"/>
    </source>
</evidence>
<evidence type="ECO:0000313" key="6">
    <source>
        <dbReference type="EMBL" id="MFC1431897.1"/>
    </source>
</evidence>
<dbReference type="EMBL" id="JBHEZY010000005">
    <property type="protein sequence ID" value="MFC1431897.1"/>
    <property type="molecule type" value="Genomic_DNA"/>
</dbReference>
<dbReference type="PROSITE" id="PS51184">
    <property type="entry name" value="JMJC"/>
    <property type="match status" value="1"/>
</dbReference>
<proteinExistence type="predicted"/>
<dbReference type="Gene3D" id="2.60.120.650">
    <property type="entry name" value="Cupin"/>
    <property type="match status" value="1"/>
</dbReference>
<dbReference type="InterPro" id="IPR039994">
    <property type="entry name" value="NO66-like"/>
</dbReference>
<keyword evidence="3" id="KW-0408">Iron</keyword>
<gene>
    <name evidence="6" type="ORF">ACEZDB_14710</name>
</gene>
<dbReference type="RefSeq" id="WP_380553125.1">
    <property type="nucleotide sequence ID" value="NZ_JBHEZY010000005.1"/>
</dbReference>
<dbReference type="Pfam" id="PF08007">
    <property type="entry name" value="JmjC_2"/>
    <property type="match status" value="1"/>
</dbReference>
<dbReference type="PANTHER" id="PTHR13096">
    <property type="entry name" value="MINA53 MYC INDUCED NUCLEAR ANTIGEN"/>
    <property type="match status" value="1"/>
</dbReference>
<evidence type="ECO:0000256" key="1">
    <source>
        <dbReference type="ARBA" id="ARBA00001954"/>
    </source>
</evidence>
<reference evidence="6 7" key="1">
    <citation type="submission" date="2024-09" db="EMBL/GenBank/DDBJ databases">
        <authorList>
            <person name="Lee S.D."/>
        </authorList>
    </citation>
    <scope>NUCLEOTIDE SEQUENCE [LARGE SCALE GENOMIC DNA]</scope>
    <source>
        <strain evidence="6 7">N1-3</strain>
    </source>
</reference>
<feature type="region of interest" description="Disordered" evidence="4">
    <location>
        <begin position="253"/>
        <end position="282"/>
    </location>
</feature>
<sequence length="447" mass="47870">MDAFNLPADFFDNYWRRRPLHLPGAAAAFLPQAPARDQIFGMIEGGAAHQTDGSTVWFLEGLTAGLPGLAEVVDRTRRLFEWHDVWCDVFATAGPSTIGSHYDGSDNFSIQLTGNKKWFLCPPDGIDPDDRRRRVLGEPGLGPAPVPESALAFQVRAGDVLYIPSTWIHWGLSDGDSTSVSLVLNVATPLHALQAQLLDGLRHDPRWSALLPVGPGSTAARERALRGLIADDLPQRLRDPALARIGDREGSRLSVKELPVGGSSSPAAAPEGAQSEQPPEQPLGRLLDLCRRRLRQTSDQDARRLYLAVLTAVPGLPQPLLDSLAADPDLAAWLASAQRDSRITRSTRAEDPQAHALGLLLLPELAPALAEPVAVTVRPDPDGTLTLARTGLQLSFPSRPARVTLGVLDGVLHLLGPDGPTPVLPGARTAELEVRAAAPQRSALISG</sequence>
<comment type="cofactor">
    <cofactor evidence="1">
        <name>Fe(2+)</name>
        <dbReference type="ChEBI" id="CHEBI:29033"/>
    </cofactor>
</comment>
<feature type="domain" description="JmjC" evidence="5">
    <location>
        <begin position="62"/>
        <end position="203"/>
    </location>
</feature>
<organism evidence="6 7">
    <name type="scientific">Streptacidiphilus alkalitolerans</name>
    <dbReference type="NCBI Taxonomy" id="3342712"/>
    <lineage>
        <taxon>Bacteria</taxon>
        <taxon>Bacillati</taxon>
        <taxon>Actinomycetota</taxon>
        <taxon>Actinomycetes</taxon>
        <taxon>Kitasatosporales</taxon>
        <taxon>Streptomycetaceae</taxon>
        <taxon>Streptacidiphilus</taxon>
    </lineage>
</organism>
<comment type="caution">
    <text evidence="6">The sequence shown here is derived from an EMBL/GenBank/DDBJ whole genome shotgun (WGS) entry which is preliminary data.</text>
</comment>
<keyword evidence="2" id="KW-0479">Metal-binding</keyword>
<feature type="compositionally biased region" description="Low complexity" evidence="4">
    <location>
        <begin position="261"/>
        <end position="282"/>
    </location>
</feature>
<dbReference type="InterPro" id="IPR003347">
    <property type="entry name" value="JmjC_dom"/>
</dbReference>
<evidence type="ECO:0000256" key="4">
    <source>
        <dbReference type="SAM" id="MobiDB-lite"/>
    </source>
</evidence>